<dbReference type="EMBL" id="JACHYB010000002">
    <property type="protein sequence ID" value="MBB3187855.1"/>
    <property type="molecule type" value="Genomic_DNA"/>
</dbReference>
<keyword evidence="3" id="KW-1185">Reference proteome</keyword>
<dbReference type="AlphaFoldDB" id="A0A7W5DRR6"/>
<comment type="caution">
    <text evidence="2">The sequence shown here is derived from an EMBL/GenBank/DDBJ whole genome shotgun (WGS) entry which is preliminary data.</text>
</comment>
<gene>
    <name evidence="2" type="ORF">FHX64_002053</name>
</gene>
<dbReference type="RefSeq" id="WP_183413670.1">
    <property type="nucleotide sequence ID" value="NZ_JACHYB010000002.1"/>
</dbReference>
<reference evidence="2 3" key="1">
    <citation type="submission" date="2020-08" db="EMBL/GenBank/DDBJ databases">
        <title>Genomic Encyclopedia of Type Strains, Phase IV (KMG-IV): sequencing the most valuable type-strain genomes for metagenomic binning, comparative biology and taxonomic classification.</title>
        <authorList>
            <person name="Goeker M."/>
        </authorList>
    </citation>
    <scope>NUCLEOTIDE SEQUENCE [LARGE SCALE GENOMIC DNA]</scope>
    <source>
        <strain evidence="2 3">DSM 27471</strain>
    </source>
</reference>
<feature type="chain" id="PRO_5031132727" description="Outer membrane protein beta-barrel domain-containing protein" evidence="1">
    <location>
        <begin position="23"/>
        <end position="417"/>
    </location>
</feature>
<evidence type="ECO:0000313" key="2">
    <source>
        <dbReference type="EMBL" id="MBB3187855.1"/>
    </source>
</evidence>
<evidence type="ECO:0008006" key="4">
    <source>
        <dbReference type="Google" id="ProtNLM"/>
    </source>
</evidence>
<protein>
    <recommendedName>
        <fullName evidence="4">Outer membrane protein beta-barrel domain-containing protein</fullName>
    </recommendedName>
</protein>
<keyword evidence="1" id="KW-0732">Signal</keyword>
<name>A0A7W5DRR6_9PORP</name>
<feature type="signal peptide" evidence="1">
    <location>
        <begin position="1"/>
        <end position="22"/>
    </location>
</feature>
<sequence length="417" mass="48564">MKTTSKCIVIVLLMFFSIHVFGQVHFEPGYFISNDGTKTNCLIKNEDWYNNPTEFKYKLLAKAKVQIGKIADITEFAINDYAKYVRADVNVDVSPSQLGELTKFRNPIWEKRILFLKVLVDGKASLYMYRSRTLDNRFFFKCDSMNIKQLVYKEYLRDNTVAVNNTFKLQLNDHVRCESCGVSTGEFPEYYKKDLVNYFIRYNQCVDPSFKVKHITYQRDILHVSLFGGINYSSLTITNSEANYLNGDFKNKLNLHAGINIEYVLPFDKNQWSLFMEPEYDQFTSDVRTVYINHIDYKSLNLSFGIKRYFFLTDKWKLFISGQVHSVLSDNFDSHYSSQLLYTSGTYNYSSSVNYEVKNVPNLAIGIGAEYKRLYLEIRKYTNQNIMPNGGLWTTSFSTFTLNIGYKLFNLSSKGSK</sequence>
<proteinExistence type="predicted"/>
<evidence type="ECO:0000313" key="3">
    <source>
        <dbReference type="Proteomes" id="UP000544222"/>
    </source>
</evidence>
<dbReference type="Proteomes" id="UP000544222">
    <property type="component" value="Unassembled WGS sequence"/>
</dbReference>
<evidence type="ECO:0000256" key="1">
    <source>
        <dbReference type="SAM" id="SignalP"/>
    </source>
</evidence>
<organism evidence="2 3">
    <name type="scientific">Microbacter margulisiae</name>
    <dbReference type="NCBI Taxonomy" id="1350067"/>
    <lineage>
        <taxon>Bacteria</taxon>
        <taxon>Pseudomonadati</taxon>
        <taxon>Bacteroidota</taxon>
        <taxon>Bacteroidia</taxon>
        <taxon>Bacteroidales</taxon>
        <taxon>Porphyromonadaceae</taxon>
        <taxon>Microbacter</taxon>
    </lineage>
</organism>
<accession>A0A7W5DRR6</accession>